<gene>
    <name evidence="2" type="ORF">BTM25_01760</name>
</gene>
<dbReference type="InterPro" id="IPR009061">
    <property type="entry name" value="DNA-bd_dom_put_sf"/>
</dbReference>
<protein>
    <recommendedName>
        <fullName evidence="1">HTH merR-type domain-containing protein</fullName>
    </recommendedName>
</protein>
<dbReference type="EMBL" id="MTBP01000001">
    <property type="protein sequence ID" value="POM25793.1"/>
    <property type="molecule type" value="Genomic_DNA"/>
</dbReference>
<dbReference type="Proteomes" id="UP000242367">
    <property type="component" value="Unassembled WGS sequence"/>
</dbReference>
<dbReference type="Pfam" id="PF13411">
    <property type="entry name" value="MerR_1"/>
    <property type="match status" value="1"/>
</dbReference>
<dbReference type="GO" id="GO:0006355">
    <property type="term" value="P:regulation of DNA-templated transcription"/>
    <property type="evidence" value="ECO:0007669"/>
    <property type="project" value="InterPro"/>
</dbReference>
<dbReference type="InterPro" id="IPR000551">
    <property type="entry name" value="MerR-type_HTH_dom"/>
</dbReference>
<evidence type="ECO:0000259" key="1">
    <source>
        <dbReference type="Pfam" id="PF13411"/>
    </source>
</evidence>
<name>A0A2P4UL75_9ACTN</name>
<comment type="caution">
    <text evidence="2">The sequence shown here is derived from an EMBL/GenBank/DDBJ whole genome shotgun (WGS) entry which is preliminary data.</text>
</comment>
<dbReference type="RefSeq" id="WP_103560852.1">
    <property type="nucleotide sequence ID" value="NZ_MTBP01000001.1"/>
</dbReference>
<dbReference type="SUPFAM" id="SSF46955">
    <property type="entry name" value="Putative DNA-binding domain"/>
    <property type="match status" value="1"/>
</dbReference>
<evidence type="ECO:0000313" key="2">
    <source>
        <dbReference type="EMBL" id="POM25793.1"/>
    </source>
</evidence>
<evidence type="ECO:0000313" key="3">
    <source>
        <dbReference type="Proteomes" id="UP000242367"/>
    </source>
</evidence>
<accession>A0A2P4UL75</accession>
<dbReference type="GO" id="GO:0003677">
    <property type="term" value="F:DNA binding"/>
    <property type="evidence" value="ECO:0007669"/>
    <property type="project" value="InterPro"/>
</dbReference>
<reference evidence="2 3" key="1">
    <citation type="journal article" date="2017" name="Chemistry">
        <title>Isolation, Biosynthesis and Chemical Modifications of Rubterolones A-F: Rare Tropolone Alkaloids from Actinomadura sp. 5-2.</title>
        <authorList>
            <person name="Guo H."/>
            <person name="Benndorf R."/>
            <person name="Leichnitz D."/>
            <person name="Klassen J.L."/>
            <person name="Vollmers J."/>
            <person name="Gorls H."/>
            <person name="Steinacker M."/>
            <person name="Weigel C."/>
            <person name="Dahse H.M."/>
            <person name="Kaster A.K."/>
            <person name="de Beer Z.W."/>
            <person name="Poulsen M."/>
            <person name="Beemelmanns C."/>
        </authorList>
    </citation>
    <scope>NUCLEOTIDE SEQUENCE [LARGE SCALE GENOMIC DNA]</scope>
    <source>
        <strain evidence="2 3">5-2</strain>
    </source>
</reference>
<proteinExistence type="predicted"/>
<dbReference type="Gene3D" id="1.10.1660.10">
    <property type="match status" value="1"/>
</dbReference>
<organism evidence="2 3">
    <name type="scientific">Actinomadura rubteroloni</name>
    <dbReference type="NCBI Taxonomy" id="1926885"/>
    <lineage>
        <taxon>Bacteria</taxon>
        <taxon>Bacillati</taxon>
        <taxon>Actinomycetota</taxon>
        <taxon>Actinomycetes</taxon>
        <taxon>Streptosporangiales</taxon>
        <taxon>Thermomonosporaceae</taxon>
        <taxon>Actinomadura</taxon>
    </lineage>
</organism>
<dbReference type="AlphaFoldDB" id="A0A2P4UL75"/>
<keyword evidence="3" id="KW-1185">Reference proteome</keyword>
<feature type="domain" description="HTH merR-type" evidence="1">
    <location>
        <begin position="37"/>
        <end position="89"/>
    </location>
</feature>
<sequence length="198" mass="21497">MDETWTIRELADHAAAKLAASASEQVNGRVRDLPNERLIRWYTTIGLLDPPLGRRGRVALYGRRHLLQLLAVKRRQAQGRTIAEIQLELAGATDATLERVAGAAADAEPDAPPAERERFWAARPDISFGVPATLDTSPALVRGVRLVPGLTVLLEVEDLDAEDLDALRAAAGPLLQELRRRGLLPEPSTSDHPAGSTQ</sequence>